<keyword evidence="1" id="KW-1133">Transmembrane helix</keyword>
<feature type="transmembrane region" description="Helical" evidence="1">
    <location>
        <begin position="33"/>
        <end position="54"/>
    </location>
</feature>
<keyword evidence="1" id="KW-0812">Transmembrane</keyword>
<gene>
    <name evidence="2" type="ORF">S01H4_63058</name>
</gene>
<accession>X1ERE5</accession>
<protein>
    <submittedName>
        <fullName evidence="2">Uncharacterized protein</fullName>
    </submittedName>
</protein>
<keyword evidence="1" id="KW-0472">Membrane</keyword>
<comment type="caution">
    <text evidence="2">The sequence shown here is derived from an EMBL/GenBank/DDBJ whole genome shotgun (WGS) entry which is preliminary data.</text>
</comment>
<evidence type="ECO:0000313" key="2">
    <source>
        <dbReference type="EMBL" id="GAH11213.1"/>
    </source>
</evidence>
<organism evidence="2">
    <name type="scientific">marine sediment metagenome</name>
    <dbReference type="NCBI Taxonomy" id="412755"/>
    <lineage>
        <taxon>unclassified sequences</taxon>
        <taxon>metagenomes</taxon>
        <taxon>ecological metagenomes</taxon>
    </lineage>
</organism>
<proteinExistence type="predicted"/>
<dbReference type="EMBL" id="BART01037808">
    <property type="protein sequence ID" value="GAH11213.1"/>
    <property type="molecule type" value="Genomic_DNA"/>
</dbReference>
<name>X1ERE5_9ZZZZ</name>
<feature type="transmembrane region" description="Helical" evidence="1">
    <location>
        <begin position="66"/>
        <end position="85"/>
    </location>
</feature>
<sequence>MVGAVIRTAVEWVYKGLVWALDIVLPKDTAEKVAGVLTTVAVAVGAAYFFYWGYKFLYAGPKAASLFKFSVAAAVSTPLALLYGAGRVGPFTKWMKVAYGYWAFSMTAGLIELVP</sequence>
<reference evidence="2" key="1">
    <citation type="journal article" date="2014" name="Front. Microbiol.">
        <title>High frequency of phylogenetically diverse reductive dehalogenase-homologous genes in deep subseafloor sedimentary metagenomes.</title>
        <authorList>
            <person name="Kawai M."/>
            <person name="Futagami T."/>
            <person name="Toyoda A."/>
            <person name="Takaki Y."/>
            <person name="Nishi S."/>
            <person name="Hori S."/>
            <person name="Arai W."/>
            <person name="Tsubouchi T."/>
            <person name="Morono Y."/>
            <person name="Uchiyama I."/>
            <person name="Ito T."/>
            <person name="Fujiyama A."/>
            <person name="Inagaki F."/>
            <person name="Takami H."/>
        </authorList>
    </citation>
    <scope>NUCLEOTIDE SEQUENCE</scope>
    <source>
        <strain evidence="2">Expedition CK06-06</strain>
    </source>
</reference>
<evidence type="ECO:0000256" key="1">
    <source>
        <dbReference type="SAM" id="Phobius"/>
    </source>
</evidence>
<dbReference type="AlphaFoldDB" id="X1ERE5"/>